<evidence type="ECO:0000313" key="2">
    <source>
        <dbReference type="EMBL" id="MFB9769923.1"/>
    </source>
</evidence>
<keyword evidence="1" id="KW-1133">Transmembrane helix</keyword>
<proteinExistence type="predicted"/>
<dbReference type="EMBL" id="JBHLZY010000020">
    <property type="protein sequence ID" value="MFB9769923.1"/>
    <property type="molecule type" value="Genomic_DNA"/>
</dbReference>
<dbReference type="RefSeq" id="WP_137641630.1">
    <property type="nucleotide sequence ID" value="NZ_BJEA01000001.1"/>
</dbReference>
<keyword evidence="3" id="KW-1185">Reference proteome</keyword>
<organism evidence="2 3">
    <name type="scientific">Lactiplantibacillus modestisalitolerans</name>
    <dbReference type="NCBI Taxonomy" id="1457219"/>
    <lineage>
        <taxon>Bacteria</taxon>
        <taxon>Bacillati</taxon>
        <taxon>Bacillota</taxon>
        <taxon>Bacilli</taxon>
        <taxon>Lactobacillales</taxon>
        <taxon>Lactobacillaceae</taxon>
        <taxon>Lactiplantibacillus</taxon>
    </lineage>
</organism>
<comment type="caution">
    <text evidence="2">The sequence shown here is derived from an EMBL/GenBank/DDBJ whole genome shotgun (WGS) entry which is preliminary data.</text>
</comment>
<keyword evidence="1" id="KW-0472">Membrane</keyword>
<feature type="transmembrane region" description="Helical" evidence="1">
    <location>
        <begin position="30"/>
        <end position="46"/>
    </location>
</feature>
<gene>
    <name evidence="2" type="ORF">ACFFLI_08635</name>
</gene>
<reference evidence="2 3" key="1">
    <citation type="submission" date="2024-09" db="EMBL/GenBank/DDBJ databases">
        <authorList>
            <person name="Sun Q."/>
            <person name="Mori K."/>
        </authorList>
    </citation>
    <scope>NUCLEOTIDE SEQUENCE [LARGE SCALE GENOMIC DNA]</scope>
    <source>
        <strain evidence="2 3">TBRC 4576</strain>
    </source>
</reference>
<sequence length="240" mass="26606">MILICLVVSAIALFISFVYVARQTTRLTLTAIFGLMLIGSVAAISANDSQHLGMVKTTTTKTTALKSAGSSTQPQLLLYQSVGQADKHRVYVYKTTANQKKTQHTAANVKTTNRVKTTTATPKLVTKTTRWTYRSTAMRWWFGLANNDQQLVKRTHTFYVNSDWAVLSTTQAKQLAKLMKQHQAQLKTQAQSYVQQKVVAAKTSQPTISASELKQVSQKAASDFQAQAVQKFVQQVQSND</sequence>
<accession>A0ABV5WVA5</accession>
<evidence type="ECO:0000313" key="3">
    <source>
        <dbReference type="Proteomes" id="UP001589691"/>
    </source>
</evidence>
<dbReference type="Proteomes" id="UP001589691">
    <property type="component" value="Unassembled WGS sequence"/>
</dbReference>
<dbReference type="Pfam" id="PF16069">
    <property type="entry name" value="DUF4811"/>
    <property type="match status" value="1"/>
</dbReference>
<protein>
    <submittedName>
        <fullName evidence="2">DUF4811 domain-containing protein</fullName>
    </submittedName>
</protein>
<evidence type="ECO:0000256" key="1">
    <source>
        <dbReference type="SAM" id="Phobius"/>
    </source>
</evidence>
<name>A0ABV5WVA5_9LACO</name>
<dbReference type="InterPro" id="IPR032083">
    <property type="entry name" value="DUF4811"/>
</dbReference>
<keyword evidence="1" id="KW-0812">Transmembrane</keyword>